<dbReference type="AlphaFoldDB" id="A0A4Y7SSI8"/>
<dbReference type="EMBL" id="QPFP01000064">
    <property type="protein sequence ID" value="TEB24681.1"/>
    <property type="molecule type" value="Genomic_DNA"/>
</dbReference>
<feature type="region of interest" description="Disordered" evidence="2">
    <location>
        <begin position="1"/>
        <end position="25"/>
    </location>
</feature>
<dbReference type="InterPro" id="IPR006573">
    <property type="entry name" value="NHR_dom"/>
</dbReference>
<accession>A0A4Y7SSI8</accession>
<sequence length="596" mass="66925">MVSISNKRVDIGAVHDSEEQSDAPRCYPGTRQGVIQPIMTWEDQGPKRMKWVTGFAGTGKTAILRSVAERYHQEGLLAATFFSSSSNKRDLRTLIPTIVYQLYANDTIAHSVGKDLTCFFSKNPDFFEKSLESQADRLLRLFKKPGQRRTIWPKVIIIDGFDQVTAGNTNSESFDREQKRSGQRQALSALLKLVVDEDFPFRIIIGSRQDTTIVEFMNRDTTREATTTIDLNLLLGILGNDGIGAYMDSKFEEIRQRPGFTHGPWSVRSDLFGWPHPRQRDTVVLKASGYFFYASCVASFIENESKSPQALLEAVVGQNEAPWNEGTPMRPSDAPFLKLDAMYTDILNSCTDTAKVVTILKIIHTMNKVSTPAHFWIHFFESSRPDRGLANGCLRRMLEPLRCLMTIPAADDKKTPFIFCHSTSLFDYLSSPKRCQNLGPTQDDCLELCTEIYWDIVEALLLRSRECYCTASSTYSPSSKPQSQMQLLPPAMSIGGQTAALNFEKQTTSAMPSSKFTSVHGTGVRLSAVAGEKPFFVNARRQGGPHRTWLHFRRYSRIAIPSTGTIVQRSARLQLAEAIVEVKRPPAPTPRQQVRI</sequence>
<evidence type="ECO:0000256" key="2">
    <source>
        <dbReference type="SAM" id="MobiDB-lite"/>
    </source>
</evidence>
<proteinExistence type="predicted"/>
<protein>
    <recommendedName>
        <fullName evidence="3">NHR domain-containing protein</fullName>
    </recommendedName>
</protein>
<keyword evidence="1" id="KW-0677">Repeat</keyword>
<dbReference type="InterPro" id="IPR056884">
    <property type="entry name" value="NPHP3-like_N"/>
</dbReference>
<dbReference type="PROSITE" id="PS51065">
    <property type="entry name" value="NHR"/>
    <property type="match status" value="1"/>
</dbReference>
<name>A0A4Y7SSI8_COPMI</name>
<dbReference type="SUPFAM" id="SSF52540">
    <property type="entry name" value="P-loop containing nucleoside triphosphate hydrolases"/>
    <property type="match status" value="1"/>
</dbReference>
<evidence type="ECO:0000313" key="5">
    <source>
        <dbReference type="Proteomes" id="UP000298030"/>
    </source>
</evidence>
<dbReference type="InterPro" id="IPR027417">
    <property type="entry name" value="P-loop_NTPase"/>
</dbReference>
<reference evidence="4 5" key="1">
    <citation type="journal article" date="2019" name="Nat. Ecol. Evol.">
        <title>Megaphylogeny resolves global patterns of mushroom evolution.</title>
        <authorList>
            <person name="Varga T."/>
            <person name="Krizsan K."/>
            <person name="Foldi C."/>
            <person name="Dima B."/>
            <person name="Sanchez-Garcia M."/>
            <person name="Sanchez-Ramirez S."/>
            <person name="Szollosi G.J."/>
            <person name="Szarkandi J.G."/>
            <person name="Papp V."/>
            <person name="Albert L."/>
            <person name="Andreopoulos W."/>
            <person name="Angelini C."/>
            <person name="Antonin V."/>
            <person name="Barry K.W."/>
            <person name="Bougher N.L."/>
            <person name="Buchanan P."/>
            <person name="Buyck B."/>
            <person name="Bense V."/>
            <person name="Catcheside P."/>
            <person name="Chovatia M."/>
            <person name="Cooper J."/>
            <person name="Damon W."/>
            <person name="Desjardin D."/>
            <person name="Finy P."/>
            <person name="Geml J."/>
            <person name="Haridas S."/>
            <person name="Hughes K."/>
            <person name="Justo A."/>
            <person name="Karasinski D."/>
            <person name="Kautmanova I."/>
            <person name="Kiss B."/>
            <person name="Kocsube S."/>
            <person name="Kotiranta H."/>
            <person name="LaButti K.M."/>
            <person name="Lechner B.E."/>
            <person name="Liimatainen K."/>
            <person name="Lipzen A."/>
            <person name="Lukacs Z."/>
            <person name="Mihaltcheva S."/>
            <person name="Morgado L.N."/>
            <person name="Niskanen T."/>
            <person name="Noordeloos M.E."/>
            <person name="Ohm R.A."/>
            <person name="Ortiz-Santana B."/>
            <person name="Ovrebo C."/>
            <person name="Racz N."/>
            <person name="Riley R."/>
            <person name="Savchenko A."/>
            <person name="Shiryaev A."/>
            <person name="Soop K."/>
            <person name="Spirin V."/>
            <person name="Szebenyi C."/>
            <person name="Tomsovsky M."/>
            <person name="Tulloss R.E."/>
            <person name="Uehling J."/>
            <person name="Grigoriev I.V."/>
            <person name="Vagvolgyi C."/>
            <person name="Papp T."/>
            <person name="Martin F.M."/>
            <person name="Miettinen O."/>
            <person name="Hibbett D.S."/>
            <person name="Nagy L.G."/>
        </authorList>
    </citation>
    <scope>NUCLEOTIDE SEQUENCE [LARGE SCALE GENOMIC DNA]</scope>
    <source>
        <strain evidence="4 5">FP101781</strain>
    </source>
</reference>
<comment type="caution">
    <text evidence="4">The sequence shown here is derived from an EMBL/GenBank/DDBJ whole genome shotgun (WGS) entry which is preliminary data.</text>
</comment>
<evidence type="ECO:0000256" key="1">
    <source>
        <dbReference type="ARBA" id="ARBA00022737"/>
    </source>
</evidence>
<dbReference type="PANTHER" id="PTHR10039">
    <property type="entry name" value="AMELOGENIN"/>
    <property type="match status" value="1"/>
</dbReference>
<dbReference type="Proteomes" id="UP000298030">
    <property type="component" value="Unassembled WGS sequence"/>
</dbReference>
<gene>
    <name evidence="4" type="ORF">FA13DRAFT_1797051</name>
</gene>
<dbReference type="PANTHER" id="PTHR10039:SF14">
    <property type="entry name" value="NACHT DOMAIN-CONTAINING PROTEIN"/>
    <property type="match status" value="1"/>
</dbReference>
<organism evidence="4 5">
    <name type="scientific">Coprinellus micaceus</name>
    <name type="common">Glistening ink-cap mushroom</name>
    <name type="synonym">Coprinus micaceus</name>
    <dbReference type="NCBI Taxonomy" id="71717"/>
    <lineage>
        <taxon>Eukaryota</taxon>
        <taxon>Fungi</taxon>
        <taxon>Dikarya</taxon>
        <taxon>Basidiomycota</taxon>
        <taxon>Agaricomycotina</taxon>
        <taxon>Agaricomycetes</taxon>
        <taxon>Agaricomycetidae</taxon>
        <taxon>Agaricales</taxon>
        <taxon>Agaricineae</taxon>
        <taxon>Psathyrellaceae</taxon>
        <taxon>Coprinellus</taxon>
    </lineage>
</organism>
<feature type="compositionally biased region" description="Basic and acidic residues" evidence="2">
    <location>
        <begin position="7"/>
        <end position="18"/>
    </location>
</feature>
<dbReference type="Gene3D" id="3.40.50.300">
    <property type="entry name" value="P-loop containing nucleotide triphosphate hydrolases"/>
    <property type="match status" value="1"/>
</dbReference>
<dbReference type="Pfam" id="PF24883">
    <property type="entry name" value="NPHP3_N"/>
    <property type="match status" value="1"/>
</dbReference>
<dbReference type="OrthoDB" id="674604at2759"/>
<keyword evidence="5" id="KW-1185">Reference proteome</keyword>
<evidence type="ECO:0000259" key="3">
    <source>
        <dbReference type="PROSITE" id="PS51065"/>
    </source>
</evidence>
<evidence type="ECO:0000313" key="4">
    <source>
        <dbReference type="EMBL" id="TEB24681.1"/>
    </source>
</evidence>
<feature type="domain" description="NHR" evidence="3">
    <location>
        <begin position="547"/>
        <end position="596"/>
    </location>
</feature>